<comment type="caution">
    <text evidence="7">The sequence shown here is derived from an EMBL/GenBank/DDBJ whole genome shotgun (WGS) entry which is preliminary data.</text>
</comment>
<dbReference type="InterPro" id="IPR017856">
    <property type="entry name" value="Integrase-like_N"/>
</dbReference>
<comment type="similarity">
    <text evidence="1 4">Belongs to the TACO1 family.</text>
</comment>
<dbReference type="AlphaFoldDB" id="A0A2H0BRN4"/>
<dbReference type="InterPro" id="IPR029072">
    <property type="entry name" value="YebC-like"/>
</dbReference>
<evidence type="ECO:0000256" key="1">
    <source>
        <dbReference type="ARBA" id="ARBA00008724"/>
    </source>
</evidence>
<dbReference type="InterPro" id="IPR002876">
    <property type="entry name" value="Transcrip_reg_TACO1-like"/>
</dbReference>
<dbReference type="NCBIfam" id="NF009044">
    <property type="entry name" value="PRK12378.1"/>
    <property type="match status" value="1"/>
</dbReference>
<sequence>MSGHSKWHKVRQFKGAIDAKRAASFTRLAREITVAAREKGSDPDMNTRLRAAITRAKEASMPKDNIERAITRGAGGGEEGEIETLTYEAYAPGGTALIIECLTDNRNRTASDVKHMLTKNGATLAASGAVTYLFDHVGVVRIPEKVAQANPLSPEVELALIDSGATDIQNDEGAIEIHCDPKDLAQVADATAQASLEADTVEFQWIPQTLIETNEEIGMAVAGLIEKLEENDDVSRVFCNLA</sequence>
<gene>
    <name evidence="7" type="ORF">COX00_04675</name>
</gene>
<dbReference type="FunFam" id="1.10.10.200:FF:000002">
    <property type="entry name" value="Probable transcriptional regulatory protein CLM62_37755"/>
    <property type="match status" value="1"/>
</dbReference>
<keyword evidence="4 7" id="KW-0238">DNA-binding</keyword>
<organism evidence="7 8">
    <name type="scientific">Candidatus Uhrbacteria bacterium CG22_combo_CG10-13_8_21_14_all_47_17</name>
    <dbReference type="NCBI Taxonomy" id="1975041"/>
    <lineage>
        <taxon>Bacteria</taxon>
        <taxon>Candidatus Uhriibacteriota</taxon>
    </lineage>
</organism>
<dbReference type="GO" id="GO:0005737">
    <property type="term" value="C:cytoplasm"/>
    <property type="evidence" value="ECO:0007669"/>
    <property type="project" value="UniProtKB-SubCell"/>
</dbReference>
<dbReference type="PANTHER" id="PTHR12532">
    <property type="entry name" value="TRANSLATIONAL ACTIVATOR OF CYTOCHROME C OXIDASE 1"/>
    <property type="match status" value="1"/>
</dbReference>
<feature type="domain" description="TACO1/YebC-like N-terminal" evidence="6">
    <location>
        <begin position="5"/>
        <end position="75"/>
    </location>
</feature>
<name>A0A2H0BRN4_9BACT</name>
<evidence type="ECO:0000313" key="7">
    <source>
        <dbReference type="EMBL" id="PIP60189.1"/>
    </source>
</evidence>
<evidence type="ECO:0000259" key="5">
    <source>
        <dbReference type="Pfam" id="PF01709"/>
    </source>
</evidence>
<dbReference type="Gene3D" id="3.30.70.980">
    <property type="match status" value="2"/>
</dbReference>
<evidence type="ECO:0000259" key="6">
    <source>
        <dbReference type="Pfam" id="PF20772"/>
    </source>
</evidence>
<dbReference type="GO" id="GO:0003677">
    <property type="term" value="F:DNA binding"/>
    <property type="evidence" value="ECO:0007669"/>
    <property type="project" value="UniProtKB-UniRule"/>
</dbReference>
<evidence type="ECO:0000256" key="4">
    <source>
        <dbReference type="HAMAP-Rule" id="MF_00693"/>
    </source>
</evidence>
<dbReference type="Proteomes" id="UP000231581">
    <property type="component" value="Unassembled WGS sequence"/>
</dbReference>
<keyword evidence="3 4" id="KW-0804">Transcription</keyword>
<feature type="domain" description="TACO1/YebC-like second and third" evidence="5">
    <location>
        <begin position="83"/>
        <end position="241"/>
    </location>
</feature>
<reference evidence="7 8" key="1">
    <citation type="submission" date="2017-09" db="EMBL/GenBank/DDBJ databases">
        <title>Depth-based differentiation of microbial function through sediment-hosted aquifers and enrichment of novel symbionts in the deep terrestrial subsurface.</title>
        <authorList>
            <person name="Probst A.J."/>
            <person name="Ladd B."/>
            <person name="Jarett J.K."/>
            <person name="Geller-Mcgrath D.E."/>
            <person name="Sieber C.M."/>
            <person name="Emerson J.B."/>
            <person name="Anantharaman K."/>
            <person name="Thomas B.C."/>
            <person name="Malmstrom R."/>
            <person name="Stieglmeier M."/>
            <person name="Klingl A."/>
            <person name="Woyke T."/>
            <person name="Ryan C.M."/>
            <person name="Banfield J.F."/>
        </authorList>
    </citation>
    <scope>NUCLEOTIDE SEQUENCE [LARGE SCALE GENOMIC DNA]</scope>
    <source>
        <strain evidence="7">CG22_combo_CG10-13_8_21_14_all_47_17</strain>
    </source>
</reference>
<dbReference type="EMBL" id="PCSZ01000078">
    <property type="protein sequence ID" value="PIP60189.1"/>
    <property type="molecule type" value="Genomic_DNA"/>
</dbReference>
<evidence type="ECO:0000256" key="2">
    <source>
        <dbReference type="ARBA" id="ARBA00023015"/>
    </source>
</evidence>
<dbReference type="Pfam" id="PF20772">
    <property type="entry name" value="TACO1_YebC_N"/>
    <property type="match status" value="1"/>
</dbReference>
<evidence type="ECO:0000256" key="3">
    <source>
        <dbReference type="ARBA" id="ARBA00023163"/>
    </source>
</evidence>
<dbReference type="NCBIfam" id="NF001030">
    <property type="entry name" value="PRK00110.1"/>
    <property type="match status" value="1"/>
</dbReference>
<dbReference type="PANTHER" id="PTHR12532:SF0">
    <property type="entry name" value="TRANSLATIONAL ACTIVATOR OF CYTOCHROME C OXIDASE 1"/>
    <property type="match status" value="1"/>
</dbReference>
<evidence type="ECO:0000313" key="8">
    <source>
        <dbReference type="Proteomes" id="UP000231581"/>
    </source>
</evidence>
<dbReference type="HAMAP" id="MF_00693">
    <property type="entry name" value="Transcrip_reg_TACO1"/>
    <property type="match status" value="1"/>
</dbReference>
<dbReference type="Gene3D" id="1.10.10.200">
    <property type="match status" value="1"/>
</dbReference>
<protein>
    <recommendedName>
        <fullName evidence="4">Probable transcriptional regulatory protein COX00_04675</fullName>
    </recommendedName>
</protein>
<accession>A0A2H0BRN4</accession>
<dbReference type="NCBIfam" id="TIGR01033">
    <property type="entry name" value="YebC/PmpR family DNA-binding transcriptional regulator"/>
    <property type="match status" value="1"/>
</dbReference>
<dbReference type="SUPFAM" id="SSF75625">
    <property type="entry name" value="YebC-like"/>
    <property type="match status" value="1"/>
</dbReference>
<dbReference type="InterPro" id="IPR026564">
    <property type="entry name" value="Transcrip_reg_TACO1-like_dom3"/>
</dbReference>
<dbReference type="Pfam" id="PF01709">
    <property type="entry name" value="Transcrip_reg"/>
    <property type="match status" value="1"/>
</dbReference>
<dbReference type="InterPro" id="IPR049083">
    <property type="entry name" value="TACO1_YebC_N"/>
</dbReference>
<keyword evidence="4" id="KW-0963">Cytoplasm</keyword>
<keyword evidence="2 4" id="KW-0805">Transcription regulation</keyword>
<dbReference type="GO" id="GO:0006355">
    <property type="term" value="P:regulation of DNA-templated transcription"/>
    <property type="evidence" value="ECO:0007669"/>
    <property type="project" value="UniProtKB-UniRule"/>
</dbReference>
<dbReference type="InterPro" id="IPR048300">
    <property type="entry name" value="TACO1_YebC-like_2nd/3rd_dom"/>
</dbReference>
<comment type="subcellular location">
    <subcellularLocation>
        <location evidence="4">Cytoplasm</location>
    </subcellularLocation>
</comment>
<proteinExistence type="inferred from homology"/>